<sequence length="90" mass="9609">MDSGQTNQRLGKIPLVIGMPVMISQNFDVPGGVLNGCAGILKSVRYRLDAKGRRHAISCVIEAPDTSPGIIEGLPDHHVVALEDTVSVEF</sequence>
<feature type="non-terminal residue" evidence="1">
    <location>
        <position position="90"/>
    </location>
</feature>
<comment type="caution">
    <text evidence="1">The sequence shown here is derived from an EMBL/GenBank/DDBJ whole genome shotgun (WGS) entry which is preliminary data.</text>
</comment>
<evidence type="ECO:0000313" key="1">
    <source>
        <dbReference type="EMBL" id="KAJ7667186.1"/>
    </source>
</evidence>
<dbReference type="AlphaFoldDB" id="A0AAD7CWR5"/>
<proteinExistence type="predicted"/>
<organism evidence="1 2">
    <name type="scientific">Mycena rosella</name>
    <name type="common">Pink bonnet</name>
    <name type="synonym">Agaricus rosellus</name>
    <dbReference type="NCBI Taxonomy" id="1033263"/>
    <lineage>
        <taxon>Eukaryota</taxon>
        <taxon>Fungi</taxon>
        <taxon>Dikarya</taxon>
        <taxon>Basidiomycota</taxon>
        <taxon>Agaricomycotina</taxon>
        <taxon>Agaricomycetes</taxon>
        <taxon>Agaricomycetidae</taxon>
        <taxon>Agaricales</taxon>
        <taxon>Marasmiineae</taxon>
        <taxon>Mycenaceae</taxon>
        <taxon>Mycena</taxon>
    </lineage>
</organism>
<dbReference type="Proteomes" id="UP001221757">
    <property type="component" value="Unassembled WGS sequence"/>
</dbReference>
<keyword evidence="2" id="KW-1185">Reference proteome</keyword>
<evidence type="ECO:0000313" key="2">
    <source>
        <dbReference type="Proteomes" id="UP001221757"/>
    </source>
</evidence>
<dbReference type="EMBL" id="JARKIE010000204">
    <property type="protein sequence ID" value="KAJ7667186.1"/>
    <property type="molecule type" value="Genomic_DNA"/>
</dbReference>
<protein>
    <submittedName>
        <fullName evidence="1">Uncharacterized protein</fullName>
    </submittedName>
</protein>
<name>A0AAD7CWR5_MYCRO</name>
<reference evidence="1" key="1">
    <citation type="submission" date="2023-03" db="EMBL/GenBank/DDBJ databases">
        <title>Massive genome expansion in bonnet fungi (Mycena s.s.) driven by repeated elements and novel gene families across ecological guilds.</title>
        <authorList>
            <consortium name="Lawrence Berkeley National Laboratory"/>
            <person name="Harder C.B."/>
            <person name="Miyauchi S."/>
            <person name="Viragh M."/>
            <person name="Kuo A."/>
            <person name="Thoen E."/>
            <person name="Andreopoulos B."/>
            <person name="Lu D."/>
            <person name="Skrede I."/>
            <person name="Drula E."/>
            <person name="Henrissat B."/>
            <person name="Morin E."/>
            <person name="Kohler A."/>
            <person name="Barry K."/>
            <person name="LaButti K."/>
            <person name="Morin E."/>
            <person name="Salamov A."/>
            <person name="Lipzen A."/>
            <person name="Mereny Z."/>
            <person name="Hegedus B."/>
            <person name="Baldrian P."/>
            <person name="Stursova M."/>
            <person name="Weitz H."/>
            <person name="Taylor A."/>
            <person name="Grigoriev I.V."/>
            <person name="Nagy L.G."/>
            <person name="Martin F."/>
            <person name="Kauserud H."/>
        </authorList>
    </citation>
    <scope>NUCLEOTIDE SEQUENCE</scope>
    <source>
        <strain evidence="1">CBHHK067</strain>
    </source>
</reference>
<accession>A0AAD7CWR5</accession>
<gene>
    <name evidence="1" type="ORF">B0H17DRAFT_950579</name>
</gene>